<evidence type="ECO:0000259" key="1">
    <source>
        <dbReference type="Pfam" id="PF17667"/>
    </source>
</evidence>
<gene>
    <name evidence="2" type="ORF">Moror_3429</name>
</gene>
<feature type="domain" description="Fungal-type protein kinase" evidence="1">
    <location>
        <begin position="47"/>
        <end position="401"/>
    </location>
</feature>
<dbReference type="OrthoDB" id="3048677at2759"/>
<protein>
    <recommendedName>
        <fullName evidence="1">Fungal-type protein kinase domain-containing protein</fullName>
    </recommendedName>
</protein>
<dbReference type="EMBL" id="AWSO01000865">
    <property type="protein sequence ID" value="ESK86878.1"/>
    <property type="molecule type" value="Genomic_DNA"/>
</dbReference>
<dbReference type="Proteomes" id="UP000017559">
    <property type="component" value="Unassembled WGS sequence"/>
</dbReference>
<dbReference type="Pfam" id="PF17667">
    <property type="entry name" value="Pkinase_fungal"/>
    <property type="match status" value="1"/>
</dbReference>
<accession>V2WJ58</accession>
<dbReference type="HOGENOM" id="CLU_685281_0_0_1"/>
<keyword evidence="3" id="KW-1185">Reference proteome</keyword>
<evidence type="ECO:0000313" key="2">
    <source>
        <dbReference type="EMBL" id="ESK86878.1"/>
    </source>
</evidence>
<dbReference type="STRING" id="1381753.V2WJ58"/>
<evidence type="ECO:0000313" key="3">
    <source>
        <dbReference type="Proteomes" id="UP000017559"/>
    </source>
</evidence>
<organism evidence="2 3">
    <name type="scientific">Moniliophthora roreri (strain MCA 2997)</name>
    <name type="common">Cocoa frosty pod rot fungus</name>
    <name type="synonym">Crinipellis roreri</name>
    <dbReference type="NCBI Taxonomy" id="1381753"/>
    <lineage>
        <taxon>Eukaryota</taxon>
        <taxon>Fungi</taxon>
        <taxon>Dikarya</taxon>
        <taxon>Basidiomycota</taxon>
        <taxon>Agaricomycotina</taxon>
        <taxon>Agaricomycetes</taxon>
        <taxon>Agaricomycetidae</taxon>
        <taxon>Agaricales</taxon>
        <taxon>Marasmiineae</taxon>
        <taxon>Marasmiaceae</taxon>
        <taxon>Moniliophthora</taxon>
    </lineage>
</organism>
<dbReference type="AlphaFoldDB" id="V2WJ58"/>
<dbReference type="InterPro" id="IPR040976">
    <property type="entry name" value="Pkinase_fungal"/>
</dbReference>
<proteinExistence type="predicted"/>
<dbReference type="SUPFAM" id="SSF56112">
    <property type="entry name" value="Protein kinase-like (PK-like)"/>
    <property type="match status" value="1"/>
</dbReference>
<name>V2WJ58_MONRO</name>
<sequence>MLQSPDGGLILSYEHRERSERPLGERSLLLMYLSIVLNKSGNGWSSQSNSGSEHLDSRLSRIVRTMRGIMDGDPRCRFVFGLEFENKIVRLWFVSRTTTLVSTPFEVYTDWCILVRVFVALGTADRATLGHDDTVRLVKDKGGNYLYDVSVDNTTFRTMKSLFDTYSDFTCVWTVKEVRDREAAGKHFRLEDHWPRRKECSAHVPMARAAGFVAQSKSRIQNQNEDLPRRQSGVEQQATTTMYNVESLSKMMALSPGRGQVGGTTEAIAMTIDSGSRAHYRIVYEETGFSIAEAETLDAALFGLQGALRRIAALHEVGWLHRHISTPLRSFIPVLVDFEHAVEDNDEIVQDVRTGSCDFMASELMIDDWTLPFSVDIDNNLVMPSFRQHAFHDVESVFWIAL</sequence>
<dbReference type="KEGG" id="mrr:Moror_3429"/>
<dbReference type="InterPro" id="IPR011009">
    <property type="entry name" value="Kinase-like_dom_sf"/>
</dbReference>
<comment type="caution">
    <text evidence="2">The sequence shown here is derived from an EMBL/GenBank/DDBJ whole genome shotgun (WGS) entry which is preliminary data.</text>
</comment>
<reference evidence="2 3" key="1">
    <citation type="journal article" date="2014" name="BMC Genomics">
        <title>Genome and secretome analysis of the hemibiotrophic fungal pathogen, Moniliophthora roreri, which causes frosty pod rot disease of cacao: mechanisms of the biotrophic and necrotrophic phases.</title>
        <authorList>
            <person name="Meinhardt L.W."/>
            <person name="Costa G.G.L."/>
            <person name="Thomazella D.P.T."/>
            <person name="Teixeira P.J.P.L."/>
            <person name="Carazzolle M.F."/>
            <person name="Schuster S.C."/>
            <person name="Carlson J.E."/>
            <person name="Guiltinan M.J."/>
            <person name="Mieczkowski P."/>
            <person name="Farmer A."/>
            <person name="Ramaraj T."/>
            <person name="Crozier J."/>
            <person name="Davis R.E."/>
            <person name="Shao J."/>
            <person name="Melnick R.L."/>
            <person name="Pereira G.A.G."/>
            <person name="Bailey B.A."/>
        </authorList>
    </citation>
    <scope>NUCLEOTIDE SEQUENCE [LARGE SCALE GENOMIC DNA]</scope>
    <source>
        <strain evidence="2 3">MCA 2997</strain>
    </source>
</reference>